<dbReference type="EMBL" id="MU128941">
    <property type="protein sequence ID" value="KAF9516233.1"/>
    <property type="molecule type" value="Genomic_DNA"/>
</dbReference>
<feature type="compositionally biased region" description="Basic and acidic residues" evidence="1">
    <location>
        <begin position="235"/>
        <end position="262"/>
    </location>
</feature>
<sequence length="262" mass="29904">MTHRTRSRQLPRRQVNNRTPAAVGSHDEEWENRELHTCFSRCVNPPLKPPQMRPEVKYRYMLAPESPALERPQPPQPPIRYHTPAPAATQDPDPQVSTTYTMTNRIRCHMPASVGVWHYQTLSPSAKPLPKECTDKAQGEIRACMQLRKTPTLKTYVTTNRIQCHTPLQRVPSLHENLPDEDMAEPPAWNSTHSRPSPKYPAPNTTIDKISYHTPTTAGQHIPPQCAKSRSHKPKPADPPRPHEAPHPITHEHTNERRTMHA</sequence>
<feature type="compositionally biased region" description="Low complexity" evidence="1">
    <location>
        <begin position="83"/>
        <end position="94"/>
    </location>
</feature>
<evidence type="ECO:0000256" key="1">
    <source>
        <dbReference type="SAM" id="MobiDB-lite"/>
    </source>
</evidence>
<protein>
    <submittedName>
        <fullName evidence="2">Uncharacterized protein</fullName>
    </submittedName>
</protein>
<accession>A0A9P6DZ10</accession>
<dbReference type="AlphaFoldDB" id="A0A9P6DZ10"/>
<keyword evidence="3" id="KW-1185">Reference proteome</keyword>
<evidence type="ECO:0000313" key="3">
    <source>
        <dbReference type="Proteomes" id="UP000886523"/>
    </source>
</evidence>
<organism evidence="2 3">
    <name type="scientific">Hydnum rufescens UP504</name>
    <dbReference type="NCBI Taxonomy" id="1448309"/>
    <lineage>
        <taxon>Eukaryota</taxon>
        <taxon>Fungi</taxon>
        <taxon>Dikarya</taxon>
        <taxon>Basidiomycota</taxon>
        <taxon>Agaricomycotina</taxon>
        <taxon>Agaricomycetes</taxon>
        <taxon>Cantharellales</taxon>
        <taxon>Hydnaceae</taxon>
        <taxon>Hydnum</taxon>
    </lineage>
</organism>
<gene>
    <name evidence="2" type="ORF">BS47DRAFT_1360428</name>
</gene>
<feature type="region of interest" description="Disordered" evidence="1">
    <location>
        <begin position="66"/>
        <end position="94"/>
    </location>
</feature>
<dbReference type="Proteomes" id="UP000886523">
    <property type="component" value="Unassembled WGS sequence"/>
</dbReference>
<reference evidence="2" key="1">
    <citation type="journal article" date="2020" name="Nat. Commun.">
        <title>Large-scale genome sequencing of mycorrhizal fungi provides insights into the early evolution of symbiotic traits.</title>
        <authorList>
            <person name="Miyauchi S."/>
            <person name="Kiss E."/>
            <person name="Kuo A."/>
            <person name="Drula E."/>
            <person name="Kohler A."/>
            <person name="Sanchez-Garcia M."/>
            <person name="Morin E."/>
            <person name="Andreopoulos B."/>
            <person name="Barry K.W."/>
            <person name="Bonito G."/>
            <person name="Buee M."/>
            <person name="Carver A."/>
            <person name="Chen C."/>
            <person name="Cichocki N."/>
            <person name="Clum A."/>
            <person name="Culley D."/>
            <person name="Crous P.W."/>
            <person name="Fauchery L."/>
            <person name="Girlanda M."/>
            <person name="Hayes R.D."/>
            <person name="Keri Z."/>
            <person name="LaButti K."/>
            <person name="Lipzen A."/>
            <person name="Lombard V."/>
            <person name="Magnuson J."/>
            <person name="Maillard F."/>
            <person name="Murat C."/>
            <person name="Nolan M."/>
            <person name="Ohm R.A."/>
            <person name="Pangilinan J."/>
            <person name="Pereira M.F."/>
            <person name="Perotto S."/>
            <person name="Peter M."/>
            <person name="Pfister S."/>
            <person name="Riley R."/>
            <person name="Sitrit Y."/>
            <person name="Stielow J.B."/>
            <person name="Szollosi G."/>
            <person name="Zifcakova L."/>
            <person name="Stursova M."/>
            <person name="Spatafora J.W."/>
            <person name="Tedersoo L."/>
            <person name="Vaario L.M."/>
            <person name="Yamada A."/>
            <person name="Yan M."/>
            <person name="Wang P."/>
            <person name="Xu J."/>
            <person name="Bruns T."/>
            <person name="Baldrian P."/>
            <person name="Vilgalys R."/>
            <person name="Dunand C."/>
            <person name="Henrissat B."/>
            <person name="Grigoriev I.V."/>
            <person name="Hibbett D."/>
            <person name="Nagy L.G."/>
            <person name="Martin F.M."/>
        </authorList>
    </citation>
    <scope>NUCLEOTIDE SEQUENCE</scope>
    <source>
        <strain evidence="2">UP504</strain>
    </source>
</reference>
<name>A0A9P6DZ10_9AGAM</name>
<feature type="compositionally biased region" description="Polar residues" evidence="1">
    <location>
        <begin position="203"/>
        <end position="219"/>
    </location>
</feature>
<proteinExistence type="predicted"/>
<comment type="caution">
    <text evidence="2">The sequence shown here is derived from an EMBL/GenBank/DDBJ whole genome shotgun (WGS) entry which is preliminary data.</text>
</comment>
<feature type="region of interest" description="Disordered" evidence="1">
    <location>
        <begin position="1"/>
        <end position="28"/>
    </location>
</feature>
<evidence type="ECO:0000313" key="2">
    <source>
        <dbReference type="EMBL" id="KAF9516233.1"/>
    </source>
</evidence>
<feature type="compositionally biased region" description="Basic residues" evidence="1">
    <location>
        <begin position="1"/>
        <end position="11"/>
    </location>
</feature>
<feature type="region of interest" description="Disordered" evidence="1">
    <location>
        <begin position="177"/>
        <end position="262"/>
    </location>
</feature>